<accession>A0A2T6AZ71</accession>
<evidence type="ECO:0000313" key="2">
    <source>
        <dbReference type="Proteomes" id="UP000244224"/>
    </source>
</evidence>
<dbReference type="RefSeq" id="WP_108129365.1">
    <property type="nucleotide sequence ID" value="NZ_QBKP01000008.1"/>
</dbReference>
<dbReference type="AlphaFoldDB" id="A0A2T6AZ71"/>
<dbReference type="EMBL" id="QBKP01000008">
    <property type="protein sequence ID" value="PTX49106.1"/>
    <property type="molecule type" value="Genomic_DNA"/>
</dbReference>
<dbReference type="Proteomes" id="UP000244224">
    <property type="component" value="Unassembled WGS sequence"/>
</dbReference>
<keyword evidence="2" id="KW-1185">Reference proteome</keyword>
<sequence length="63" mass="6859">MKPDNWGEGYQAGLTGLTYDDNPHKAEPAGMAWAFGCGEGMKERNRLAFAAIMSALQEQAKPE</sequence>
<organism evidence="1 2">
    <name type="scientific">Gemmobacter caeni</name>
    <dbReference type="NCBI Taxonomy" id="589035"/>
    <lineage>
        <taxon>Bacteria</taxon>
        <taxon>Pseudomonadati</taxon>
        <taxon>Pseudomonadota</taxon>
        <taxon>Alphaproteobacteria</taxon>
        <taxon>Rhodobacterales</taxon>
        <taxon>Paracoccaceae</taxon>
        <taxon>Gemmobacter</taxon>
    </lineage>
</organism>
<comment type="caution">
    <text evidence="1">The sequence shown here is derived from an EMBL/GenBank/DDBJ whole genome shotgun (WGS) entry which is preliminary data.</text>
</comment>
<name>A0A2T6AZ71_9RHOB</name>
<reference evidence="1 2" key="1">
    <citation type="submission" date="2018-04" db="EMBL/GenBank/DDBJ databases">
        <title>Genomic Encyclopedia of Archaeal and Bacterial Type Strains, Phase II (KMG-II): from individual species to whole genera.</title>
        <authorList>
            <person name="Goeker M."/>
        </authorList>
    </citation>
    <scope>NUCLEOTIDE SEQUENCE [LARGE SCALE GENOMIC DNA]</scope>
    <source>
        <strain evidence="1 2">DSM 21823</strain>
    </source>
</reference>
<gene>
    <name evidence="1" type="ORF">C8N34_108216</name>
</gene>
<proteinExistence type="predicted"/>
<evidence type="ECO:0000313" key="1">
    <source>
        <dbReference type="EMBL" id="PTX49106.1"/>
    </source>
</evidence>
<protein>
    <submittedName>
        <fullName evidence="1">Uncharacterized protein</fullName>
    </submittedName>
</protein>